<dbReference type="SUPFAM" id="SSF69065">
    <property type="entry name" value="RNase III domain-like"/>
    <property type="match status" value="1"/>
</dbReference>
<dbReference type="InterPro" id="IPR036034">
    <property type="entry name" value="PDZ_sf"/>
</dbReference>
<organism evidence="4 5">
    <name type="scientific">Porites lobata</name>
    <dbReference type="NCBI Taxonomy" id="104759"/>
    <lineage>
        <taxon>Eukaryota</taxon>
        <taxon>Metazoa</taxon>
        <taxon>Cnidaria</taxon>
        <taxon>Anthozoa</taxon>
        <taxon>Hexacorallia</taxon>
        <taxon>Scleractinia</taxon>
        <taxon>Fungiina</taxon>
        <taxon>Poritidae</taxon>
        <taxon>Porites</taxon>
    </lineage>
</organism>
<feature type="domain" description="RNase III" evidence="3">
    <location>
        <begin position="91"/>
        <end position="178"/>
    </location>
</feature>
<gene>
    <name evidence="4" type="ORF">PLOB_00011431</name>
</gene>
<feature type="compositionally biased region" description="Basic and acidic residues" evidence="1">
    <location>
        <begin position="497"/>
        <end position="511"/>
    </location>
</feature>
<dbReference type="SMART" id="SM00228">
    <property type="entry name" value="PDZ"/>
    <property type="match status" value="1"/>
</dbReference>
<dbReference type="Pfam" id="PF14622">
    <property type="entry name" value="Ribonucleas_3_3"/>
    <property type="match status" value="1"/>
</dbReference>
<evidence type="ECO:0000259" key="2">
    <source>
        <dbReference type="PROSITE" id="PS50106"/>
    </source>
</evidence>
<evidence type="ECO:0000313" key="4">
    <source>
        <dbReference type="EMBL" id="CAH3103847.1"/>
    </source>
</evidence>
<dbReference type="SMART" id="SM00535">
    <property type="entry name" value="RIBOc"/>
    <property type="match status" value="1"/>
</dbReference>
<name>A0ABN8NGF7_9CNID</name>
<dbReference type="InterPro" id="IPR001478">
    <property type="entry name" value="PDZ"/>
</dbReference>
<dbReference type="InterPro" id="IPR036389">
    <property type="entry name" value="RNase_III_sf"/>
</dbReference>
<dbReference type="InterPro" id="IPR051109">
    <property type="entry name" value="MAM_complex_regulator"/>
</dbReference>
<dbReference type="Pfam" id="PF00595">
    <property type="entry name" value="PDZ"/>
    <property type="match status" value="1"/>
</dbReference>
<feature type="region of interest" description="Disordered" evidence="1">
    <location>
        <begin position="488"/>
        <end position="511"/>
    </location>
</feature>
<dbReference type="InterPro" id="IPR000999">
    <property type="entry name" value="RNase_III_dom"/>
</dbReference>
<evidence type="ECO:0000259" key="3">
    <source>
        <dbReference type="PROSITE" id="PS50142"/>
    </source>
</evidence>
<keyword evidence="5" id="KW-1185">Reference proteome</keyword>
<dbReference type="CDD" id="cd00593">
    <property type="entry name" value="RIBOc"/>
    <property type="match status" value="1"/>
</dbReference>
<evidence type="ECO:0000256" key="1">
    <source>
        <dbReference type="SAM" id="MobiDB-lite"/>
    </source>
</evidence>
<sequence>MSRTVLQTRTIIPLFRTSILSKLSSELVACTSRPISACAVCGNERLQSNQTQRQKILALTKTQMAGFSTKENQYPNLNSAILDNPGFRKDVVKFCTQLNVNIQDINHLLAPFTHESYLLANVHKLSGPHESNERLAFLGAQVMRKCVTEHLYHNFPELSAREIWDVQTGLLEDHVLSKALEWNIKAITLYSRHPQDLMLRQTVLALVGAVYTRESPEKADAFVKSHLIPELTRNEIEEVVKLQHPKFILQSIAEKVGHFPLKTRLDYSKKSKSHLHLDNPFSYCVSVVRGQENEVLAQEVSYSLTLAEKKACQKALIAHYGEEFNSFHLAMNDKDEFTVETDVDLGLIASEQRIVELDKGQEQSFGFHIKGGEKRKKRTEQWLVFHYTTPIFISHIVPGGVADMHGGLSVGDRILAVNDRSMEGLDHQRAVNLLKSVSGRVTLTVAHCKEALIADKVEMKYKELRRKKRMAELASDIWSDWHQAQANRQPSQYKDVLNYHDLPKEAKKPSS</sequence>
<dbReference type="EMBL" id="CALNXK010000016">
    <property type="protein sequence ID" value="CAH3103847.1"/>
    <property type="molecule type" value="Genomic_DNA"/>
</dbReference>
<proteinExistence type="predicted"/>
<comment type="caution">
    <text evidence="4">The sequence shown here is derived from an EMBL/GenBank/DDBJ whole genome shotgun (WGS) entry which is preliminary data.</text>
</comment>
<accession>A0ABN8NGF7</accession>
<dbReference type="PROSITE" id="PS50106">
    <property type="entry name" value="PDZ"/>
    <property type="match status" value="1"/>
</dbReference>
<dbReference type="PROSITE" id="PS50142">
    <property type="entry name" value="RNASE_3_2"/>
    <property type="match status" value="1"/>
</dbReference>
<dbReference type="Gene3D" id="2.30.42.10">
    <property type="match status" value="1"/>
</dbReference>
<dbReference type="Proteomes" id="UP001159405">
    <property type="component" value="Unassembled WGS sequence"/>
</dbReference>
<dbReference type="CDD" id="cd00136">
    <property type="entry name" value="PDZ_canonical"/>
    <property type="match status" value="1"/>
</dbReference>
<evidence type="ECO:0000313" key="5">
    <source>
        <dbReference type="Proteomes" id="UP001159405"/>
    </source>
</evidence>
<feature type="domain" description="PDZ" evidence="2">
    <location>
        <begin position="354"/>
        <end position="449"/>
    </location>
</feature>
<dbReference type="SUPFAM" id="SSF50156">
    <property type="entry name" value="PDZ domain-like"/>
    <property type="match status" value="1"/>
</dbReference>
<dbReference type="Gene3D" id="1.10.1520.10">
    <property type="entry name" value="Ribonuclease III domain"/>
    <property type="match status" value="1"/>
</dbReference>
<protein>
    <submittedName>
        <fullName evidence="4">Uncharacterized protein</fullName>
    </submittedName>
</protein>
<reference evidence="4 5" key="1">
    <citation type="submission" date="2022-05" db="EMBL/GenBank/DDBJ databases">
        <authorList>
            <consortium name="Genoscope - CEA"/>
            <person name="William W."/>
        </authorList>
    </citation>
    <scope>NUCLEOTIDE SEQUENCE [LARGE SCALE GENOMIC DNA]</scope>
</reference>
<dbReference type="PANTHER" id="PTHR14063">
    <property type="entry name" value="PROTEIN LIN-7 HOMOLOG"/>
    <property type="match status" value="1"/>
</dbReference>